<comment type="function">
    <text evidence="8">Catalyzes the stereoinversion of LL-2,6-diaminopimelate (L,L-DAP) to meso-diaminopimelate (meso-DAP), a precursor of L-lysine and an essential component of the bacterial peptidoglycan.</text>
</comment>
<dbReference type="PANTHER" id="PTHR31689">
    <property type="entry name" value="DIAMINOPIMELATE EPIMERASE, CHLOROPLASTIC"/>
    <property type="match status" value="1"/>
</dbReference>
<evidence type="ECO:0000313" key="11">
    <source>
        <dbReference type="Proteomes" id="UP000608154"/>
    </source>
</evidence>
<dbReference type="GO" id="GO:0008837">
    <property type="term" value="F:diaminopimelate epimerase activity"/>
    <property type="evidence" value="ECO:0007669"/>
    <property type="project" value="UniProtKB-UniRule"/>
</dbReference>
<feature type="active site" evidence="9">
    <location>
        <position position="74"/>
    </location>
</feature>
<feature type="active site" description="Proton donor" evidence="8">
    <location>
        <position position="74"/>
    </location>
</feature>
<comment type="caution">
    <text evidence="10">The sequence shown here is derived from an EMBL/GenBank/DDBJ whole genome shotgun (WGS) entry which is preliminary data.</text>
</comment>
<evidence type="ECO:0000256" key="5">
    <source>
        <dbReference type="ARBA" id="ARBA00023154"/>
    </source>
</evidence>
<dbReference type="PANTHER" id="PTHR31689:SF0">
    <property type="entry name" value="DIAMINOPIMELATE EPIMERASE"/>
    <property type="match status" value="1"/>
</dbReference>
<keyword evidence="5 8" id="KW-0457">Lysine biosynthesis</keyword>
<comment type="subcellular location">
    <subcellularLocation>
        <location evidence="8">Cytoplasm</location>
    </subcellularLocation>
</comment>
<evidence type="ECO:0000313" key="10">
    <source>
        <dbReference type="EMBL" id="GGB96571.1"/>
    </source>
</evidence>
<dbReference type="PROSITE" id="PS01326">
    <property type="entry name" value="DAP_EPIMERASE"/>
    <property type="match status" value="1"/>
</dbReference>
<evidence type="ECO:0000256" key="9">
    <source>
        <dbReference type="PROSITE-ProRule" id="PRU10125"/>
    </source>
</evidence>
<comment type="subunit">
    <text evidence="8">Homodimer.</text>
</comment>
<feature type="binding site" evidence="8">
    <location>
        <position position="149"/>
    </location>
    <ligand>
        <name>substrate</name>
    </ligand>
</feature>
<feature type="binding site" evidence="8">
    <location>
        <position position="65"/>
    </location>
    <ligand>
        <name>substrate</name>
    </ligand>
</feature>
<dbReference type="RefSeq" id="WP_188769841.1">
    <property type="nucleotide sequence ID" value="NZ_BMHK01000007.1"/>
</dbReference>
<feature type="binding site" evidence="8">
    <location>
        <begin position="210"/>
        <end position="211"/>
    </location>
    <ligand>
        <name>substrate</name>
    </ligand>
</feature>
<comment type="catalytic activity">
    <reaction evidence="7 8">
        <text>(2S,6S)-2,6-diaminopimelate = meso-2,6-diaminopimelate</text>
        <dbReference type="Rhea" id="RHEA:15393"/>
        <dbReference type="ChEBI" id="CHEBI:57609"/>
        <dbReference type="ChEBI" id="CHEBI:57791"/>
        <dbReference type="EC" id="5.1.1.7"/>
    </reaction>
</comment>
<dbReference type="GO" id="GO:0005829">
    <property type="term" value="C:cytosol"/>
    <property type="evidence" value="ECO:0007669"/>
    <property type="project" value="TreeGrafter"/>
</dbReference>
<feature type="site" description="Could be important to modulate the pK values of the two catalytic cysteine residues" evidence="8">
    <location>
        <position position="151"/>
    </location>
</feature>
<evidence type="ECO:0000256" key="2">
    <source>
        <dbReference type="ARBA" id="ARBA00010219"/>
    </source>
</evidence>
<evidence type="ECO:0000256" key="1">
    <source>
        <dbReference type="ARBA" id="ARBA00005196"/>
    </source>
</evidence>
<evidence type="ECO:0000256" key="4">
    <source>
        <dbReference type="ARBA" id="ARBA00022605"/>
    </source>
</evidence>
<dbReference type="Gene3D" id="3.10.310.10">
    <property type="entry name" value="Diaminopimelate Epimerase, Chain A, domain 1"/>
    <property type="match status" value="2"/>
</dbReference>
<keyword evidence="4 8" id="KW-0028">Amino-acid biosynthesis</keyword>
<name>A0A916TSF7_9SPHN</name>
<feature type="binding site" evidence="8">
    <location>
        <begin position="200"/>
        <end position="201"/>
    </location>
    <ligand>
        <name>substrate</name>
    </ligand>
</feature>
<feature type="site" description="Could be important to modulate the pK values of the two catalytic cysteine residues" evidence="8">
    <location>
        <position position="200"/>
    </location>
</feature>
<dbReference type="InterPro" id="IPR001653">
    <property type="entry name" value="DAP_epimerase_DapF"/>
</dbReference>
<feature type="binding site" evidence="8">
    <location>
        <position position="47"/>
    </location>
    <ligand>
        <name>substrate</name>
    </ligand>
</feature>
<dbReference type="Proteomes" id="UP000608154">
    <property type="component" value="Unassembled WGS sequence"/>
</dbReference>
<evidence type="ECO:0000256" key="7">
    <source>
        <dbReference type="ARBA" id="ARBA00051712"/>
    </source>
</evidence>
<feature type="active site" description="Proton acceptor" evidence="8">
    <location>
        <position position="209"/>
    </location>
</feature>
<organism evidence="10 11">
    <name type="scientific">Novosphingobium endophyticum</name>
    <dbReference type="NCBI Taxonomy" id="1955250"/>
    <lineage>
        <taxon>Bacteria</taxon>
        <taxon>Pseudomonadati</taxon>
        <taxon>Pseudomonadota</taxon>
        <taxon>Alphaproteobacteria</taxon>
        <taxon>Sphingomonadales</taxon>
        <taxon>Sphingomonadaceae</taxon>
        <taxon>Novosphingobium</taxon>
    </lineage>
</organism>
<dbReference type="AlphaFoldDB" id="A0A916TSF7"/>
<comment type="pathway">
    <text evidence="1 8">Amino-acid biosynthesis; L-lysine biosynthesis via DAP pathway; DL-2,6-diaminopimelate from LL-2,6-diaminopimelate: step 1/1.</text>
</comment>
<dbReference type="Pfam" id="PF01678">
    <property type="entry name" value="DAP_epimerase"/>
    <property type="match status" value="2"/>
</dbReference>
<evidence type="ECO:0000256" key="6">
    <source>
        <dbReference type="ARBA" id="ARBA00023235"/>
    </source>
</evidence>
<keyword evidence="11" id="KW-1185">Reference proteome</keyword>
<protein>
    <recommendedName>
        <fullName evidence="3 8">Diaminopimelate epimerase</fullName>
        <shortName evidence="8">DAP epimerase</shortName>
        <ecNumber evidence="3 8">5.1.1.7</ecNumber>
    </recommendedName>
    <alternativeName>
        <fullName evidence="8">PLP-independent amino acid racemase</fullName>
    </alternativeName>
</protein>
<dbReference type="EMBL" id="BMHK01000007">
    <property type="protein sequence ID" value="GGB96571.1"/>
    <property type="molecule type" value="Genomic_DNA"/>
</dbReference>
<feature type="binding site" evidence="8">
    <location>
        <begin position="75"/>
        <end position="76"/>
    </location>
    <ligand>
        <name>substrate</name>
    </ligand>
</feature>
<dbReference type="HAMAP" id="MF_00197">
    <property type="entry name" value="DAP_epimerase"/>
    <property type="match status" value="1"/>
</dbReference>
<dbReference type="SUPFAM" id="SSF54506">
    <property type="entry name" value="Diaminopimelate epimerase-like"/>
    <property type="match status" value="2"/>
</dbReference>
<accession>A0A916TSF7</accession>
<proteinExistence type="inferred from homology"/>
<feature type="binding site" evidence="8">
    <location>
        <position position="13"/>
    </location>
    <ligand>
        <name>substrate</name>
    </ligand>
</feature>
<dbReference type="NCBIfam" id="TIGR00652">
    <property type="entry name" value="DapF"/>
    <property type="match status" value="1"/>
</dbReference>
<dbReference type="GO" id="GO:0009089">
    <property type="term" value="P:lysine biosynthetic process via diaminopimelate"/>
    <property type="evidence" value="ECO:0007669"/>
    <property type="project" value="UniProtKB-UniRule"/>
</dbReference>
<feature type="binding site" evidence="8">
    <location>
        <position position="182"/>
    </location>
    <ligand>
        <name>substrate</name>
    </ligand>
</feature>
<keyword evidence="6 8" id="KW-0413">Isomerase</keyword>
<gene>
    <name evidence="8 10" type="primary">dapF</name>
    <name evidence="10" type="ORF">GCM10011494_13790</name>
</gene>
<reference evidence="10" key="2">
    <citation type="submission" date="2020-09" db="EMBL/GenBank/DDBJ databases">
        <authorList>
            <person name="Sun Q."/>
            <person name="Zhou Y."/>
        </authorList>
    </citation>
    <scope>NUCLEOTIDE SEQUENCE</scope>
    <source>
        <strain evidence="10">CGMCC 1.15095</strain>
    </source>
</reference>
<keyword evidence="8" id="KW-0963">Cytoplasm</keyword>
<evidence type="ECO:0000256" key="8">
    <source>
        <dbReference type="HAMAP-Rule" id="MF_00197"/>
    </source>
</evidence>
<dbReference type="InterPro" id="IPR018510">
    <property type="entry name" value="DAP_epimerase_AS"/>
</dbReference>
<dbReference type="EC" id="5.1.1.7" evidence="3 8"/>
<sequence length="272" mass="29269">MRIDFIKMHGLGNDFVVLDARARALPPIDSAFAAALADRHTGIGCDQLILLEPSQASDFRMRIFNADGSEVEACGNATRAVGLLHGAPARIETLGGLLHAAPSNSGISVEMGKPRFEWDRIPLAYAMDTRVMPVGWEDLTGPIAVNVGNPHVIFFVDDPYAVDMERLGPLIETDPLFPERINVNVAAVTARDAMTLRVWERGVGLTRACGTGACATAIGAMKRGLVDRRVTVSLPGGPLVIEWREDDEIVMTGPATESFRGSFDPADYGITV</sequence>
<evidence type="ECO:0000256" key="3">
    <source>
        <dbReference type="ARBA" id="ARBA00013080"/>
    </source>
</evidence>
<reference evidence="10" key="1">
    <citation type="journal article" date="2014" name="Int. J. Syst. Evol. Microbiol.">
        <title>Complete genome sequence of Corynebacterium casei LMG S-19264T (=DSM 44701T), isolated from a smear-ripened cheese.</title>
        <authorList>
            <consortium name="US DOE Joint Genome Institute (JGI-PGF)"/>
            <person name="Walter F."/>
            <person name="Albersmeier A."/>
            <person name="Kalinowski J."/>
            <person name="Ruckert C."/>
        </authorList>
    </citation>
    <scope>NUCLEOTIDE SEQUENCE</scope>
    <source>
        <strain evidence="10">CGMCC 1.15095</strain>
    </source>
</reference>
<comment type="similarity">
    <text evidence="2 8">Belongs to the diaminopimelate epimerase family.</text>
</comment>